<dbReference type="Gramene" id="LPERR05G19630.1">
    <property type="protein sequence ID" value="LPERR05G19630.1"/>
    <property type="gene ID" value="LPERR05G19630"/>
</dbReference>
<dbReference type="Proteomes" id="UP000032180">
    <property type="component" value="Chromosome 5"/>
</dbReference>
<sequence length="123" mass="14060">MACRFYIFRFEARTVHGWNSYVHKDLYALAQAKKQRDLGKDVCDWYLQQELDPNSDGGDPVSEDWESMLNLPPLAVRIANVIPVLCPNYQVSLPAHHHGLPNYSAQLSVVMKLSCSHLYEVID</sequence>
<proteinExistence type="predicted"/>
<reference evidence="1 2" key="1">
    <citation type="submission" date="2012-08" db="EMBL/GenBank/DDBJ databases">
        <title>Oryza genome evolution.</title>
        <authorList>
            <person name="Wing R.A."/>
        </authorList>
    </citation>
    <scope>NUCLEOTIDE SEQUENCE</scope>
</reference>
<evidence type="ECO:0000313" key="2">
    <source>
        <dbReference type="Proteomes" id="UP000032180"/>
    </source>
</evidence>
<dbReference type="EnsemblPlants" id="LPERR05G19630.1">
    <property type="protein sequence ID" value="LPERR05G19630.1"/>
    <property type="gene ID" value="LPERR05G19630"/>
</dbReference>
<organism evidence="1 2">
    <name type="scientific">Leersia perrieri</name>
    <dbReference type="NCBI Taxonomy" id="77586"/>
    <lineage>
        <taxon>Eukaryota</taxon>
        <taxon>Viridiplantae</taxon>
        <taxon>Streptophyta</taxon>
        <taxon>Embryophyta</taxon>
        <taxon>Tracheophyta</taxon>
        <taxon>Spermatophyta</taxon>
        <taxon>Magnoliopsida</taxon>
        <taxon>Liliopsida</taxon>
        <taxon>Poales</taxon>
        <taxon>Poaceae</taxon>
        <taxon>BOP clade</taxon>
        <taxon>Oryzoideae</taxon>
        <taxon>Oryzeae</taxon>
        <taxon>Oryzinae</taxon>
        <taxon>Leersia</taxon>
    </lineage>
</organism>
<reference evidence="1" key="3">
    <citation type="submission" date="2015-04" db="UniProtKB">
        <authorList>
            <consortium name="EnsemblPlants"/>
        </authorList>
    </citation>
    <scope>IDENTIFICATION</scope>
</reference>
<name>A0A0D9WIZ7_9ORYZ</name>
<reference evidence="2" key="2">
    <citation type="submission" date="2013-12" db="EMBL/GenBank/DDBJ databases">
        <authorList>
            <person name="Yu Y."/>
            <person name="Lee S."/>
            <person name="de Baynast K."/>
            <person name="Wissotski M."/>
            <person name="Liu L."/>
            <person name="Talag J."/>
            <person name="Goicoechea J."/>
            <person name="Angelova A."/>
            <person name="Jetty R."/>
            <person name="Kudrna D."/>
            <person name="Golser W."/>
            <person name="Rivera L."/>
            <person name="Zhang J."/>
            <person name="Wing R."/>
        </authorList>
    </citation>
    <scope>NUCLEOTIDE SEQUENCE</scope>
</reference>
<evidence type="ECO:0000313" key="1">
    <source>
        <dbReference type="EnsemblPlants" id="LPERR05G19630.1"/>
    </source>
</evidence>
<dbReference type="HOGENOM" id="CLU_2018503_0_0_1"/>
<dbReference type="AlphaFoldDB" id="A0A0D9WIZ7"/>
<protein>
    <submittedName>
        <fullName evidence="1">Uncharacterized protein</fullName>
    </submittedName>
</protein>
<keyword evidence="2" id="KW-1185">Reference proteome</keyword>
<accession>A0A0D9WIZ7</accession>